<evidence type="ECO:0000313" key="9">
    <source>
        <dbReference type="Proteomes" id="UP000269539"/>
    </source>
</evidence>
<dbReference type="CDD" id="cd00292">
    <property type="entry name" value="EF1B"/>
    <property type="match status" value="1"/>
</dbReference>
<dbReference type="AlphaFoldDB" id="A0A3M7FR04"/>
<dbReference type="GO" id="GO:0005829">
    <property type="term" value="C:cytosol"/>
    <property type="evidence" value="ECO:0007669"/>
    <property type="project" value="TreeGrafter"/>
</dbReference>
<evidence type="ECO:0000256" key="2">
    <source>
        <dbReference type="ARBA" id="ARBA00022768"/>
    </source>
</evidence>
<reference evidence="8 9" key="1">
    <citation type="journal article" date="2018" name="BMC Genomics">
        <title>Genomic evidence for intraspecific hybridization in a clonal and extremely halotolerant yeast.</title>
        <authorList>
            <person name="Gostincar C."/>
            <person name="Stajich J.E."/>
            <person name="Zupancic J."/>
            <person name="Zalar P."/>
            <person name="Gunde-Cimerman N."/>
        </authorList>
    </citation>
    <scope>NUCLEOTIDE SEQUENCE [LARGE SCALE GENOMIC DNA]</scope>
    <source>
        <strain evidence="8 9">EXF-10513</strain>
    </source>
</reference>
<dbReference type="EMBL" id="QWIO01000593">
    <property type="protein sequence ID" value="RMY91265.1"/>
    <property type="molecule type" value="Genomic_DNA"/>
</dbReference>
<dbReference type="SMART" id="SM00888">
    <property type="entry name" value="EF1_GNE"/>
    <property type="match status" value="1"/>
</dbReference>
<dbReference type="Proteomes" id="UP000269539">
    <property type="component" value="Unassembled WGS sequence"/>
</dbReference>
<dbReference type="InterPro" id="IPR018940">
    <property type="entry name" value="EF-1_beta_acid_region_euk"/>
</dbReference>
<comment type="similarity">
    <text evidence="1 4">Belongs to the EF-1-beta/EF-1-delta family.</text>
</comment>
<dbReference type="InterPro" id="IPR036219">
    <property type="entry name" value="eEF-1beta-like_sf"/>
</dbReference>
<evidence type="ECO:0000256" key="4">
    <source>
        <dbReference type="RuleBase" id="RU003791"/>
    </source>
</evidence>
<evidence type="ECO:0000256" key="5">
    <source>
        <dbReference type="SAM" id="MobiDB-lite"/>
    </source>
</evidence>
<keyword evidence="3 4" id="KW-0648">Protein biosynthesis</keyword>
<dbReference type="PROSITE" id="PS00825">
    <property type="entry name" value="EF1BD_2"/>
    <property type="match status" value="1"/>
</dbReference>
<dbReference type="Pfam" id="PF00736">
    <property type="entry name" value="EF1_GNE"/>
    <property type="match status" value="1"/>
</dbReference>
<evidence type="ECO:0008006" key="10">
    <source>
        <dbReference type="Google" id="ProtNLM"/>
    </source>
</evidence>
<dbReference type="PROSITE" id="PS00824">
    <property type="entry name" value="EF1BD_1"/>
    <property type="match status" value="1"/>
</dbReference>
<dbReference type="PANTHER" id="PTHR11595:SF21">
    <property type="entry name" value="ELONGATION FACTOR 1-BETA"/>
    <property type="match status" value="1"/>
</dbReference>
<dbReference type="GO" id="GO:0005085">
    <property type="term" value="F:guanyl-nucleotide exchange factor activity"/>
    <property type="evidence" value="ECO:0007669"/>
    <property type="project" value="TreeGrafter"/>
</dbReference>
<evidence type="ECO:0000256" key="3">
    <source>
        <dbReference type="ARBA" id="ARBA00022917"/>
    </source>
</evidence>
<feature type="domain" description="Elongation factor 1 beta central acidic region eukaryote" evidence="7">
    <location>
        <begin position="107"/>
        <end position="134"/>
    </location>
</feature>
<dbReference type="FunFam" id="3.30.70.60:FF:000001">
    <property type="entry name" value="Elongation factor 1-beta 1 like"/>
    <property type="match status" value="1"/>
</dbReference>
<feature type="compositionally biased region" description="Basic and acidic residues" evidence="5">
    <location>
        <begin position="118"/>
        <end position="135"/>
    </location>
</feature>
<comment type="caution">
    <text evidence="8">The sequence shown here is derived from an EMBL/GenBank/DDBJ whole genome shotgun (WGS) entry which is preliminary data.</text>
</comment>
<accession>A0A3M7FR04</accession>
<dbReference type="InterPro" id="IPR036282">
    <property type="entry name" value="Glutathione-S-Trfase_C_sf"/>
</dbReference>
<evidence type="ECO:0000259" key="7">
    <source>
        <dbReference type="SMART" id="SM01182"/>
    </source>
</evidence>
<protein>
    <recommendedName>
        <fullName evidence="10">Translation elongation factor EF1B beta/delta subunit guanine nucleotide exchange domain-containing protein</fullName>
    </recommendedName>
</protein>
<sequence length="230" mass="25785">MGFLDFASDAGMALLDNWVKTRSYIVGYSPSQADVKSFQAIKTAPKPENYPHAYRWYKHIQSFEPEFSSLPGDPTKEYTAYGPESHELPTNPAKAPNAAADDDDVDLFGSDDEEEDQESKRIKEERLKQYQEKKAAKGPKPAAKSMVSLDVKPWDDETDMQALEEAVRGIEKDGLVWGLSKLVPVGFGIKKLMINLVVEDEKVSLDELQEEIDGFEDYVQSSDIAAMQKL</sequence>
<feature type="region of interest" description="Disordered" evidence="5">
    <location>
        <begin position="67"/>
        <end position="147"/>
    </location>
</feature>
<dbReference type="GO" id="GO:0005853">
    <property type="term" value="C:eukaryotic translation elongation factor 1 complex"/>
    <property type="evidence" value="ECO:0007669"/>
    <property type="project" value="InterPro"/>
</dbReference>
<keyword evidence="2 4" id="KW-0251">Elongation factor</keyword>
<evidence type="ECO:0000259" key="6">
    <source>
        <dbReference type="SMART" id="SM00888"/>
    </source>
</evidence>
<dbReference type="GO" id="GO:0003746">
    <property type="term" value="F:translation elongation factor activity"/>
    <property type="evidence" value="ECO:0007669"/>
    <property type="project" value="UniProtKB-KW"/>
</dbReference>
<proteinExistence type="inferred from homology"/>
<dbReference type="SUPFAM" id="SSF54984">
    <property type="entry name" value="eEF-1beta-like"/>
    <property type="match status" value="1"/>
</dbReference>
<feature type="compositionally biased region" description="Acidic residues" evidence="5">
    <location>
        <begin position="100"/>
        <end position="117"/>
    </location>
</feature>
<dbReference type="SMART" id="SM01182">
    <property type="entry name" value="EF-1_beta_acid"/>
    <property type="match status" value="1"/>
</dbReference>
<dbReference type="Gene3D" id="1.20.1050.130">
    <property type="match status" value="1"/>
</dbReference>
<dbReference type="VEuPathDB" id="FungiDB:BTJ68_12803"/>
<dbReference type="InterPro" id="IPR049720">
    <property type="entry name" value="EF1B_bsu/dsu"/>
</dbReference>
<feature type="domain" description="Translation elongation factor EF1B beta/delta subunit guanine nucleotide exchange" evidence="6">
    <location>
        <begin position="144"/>
        <end position="230"/>
    </location>
</feature>
<evidence type="ECO:0000313" key="8">
    <source>
        <dbReference type="EMBL" id="RMY91265.1"/>
    </source>
</evidence>
<evidence type="ECO:0000256" key="1">
    <source>
        <dbReference type="ARBA" id="ARBA00007411"/>
    </source>
</evidence>
<organism evidence="8 9">
    <name type="scientific">Hortaea werneckii</name>
    <name type="common">Black yeast</name>
    <name type="synonym">Cladosporium werneckii</name>
    <dbReference type="NCBI Taxonomy" id="91943"/>
    <lineage>
        <taxon>Eukaryota</taxon>
        <taxon>Fungi</taxon>
        <taxon>Dikarya</taxon>
        <taxon>Ascomycota</taxon>
        <taxon>Pezizomycotina</taxon>
        <taxon>Dothideomycetes</taxon>
        <taxon>Dothideomycetidae</taxon>
        <taxon>Mycosphaerellales</taxon>
        <taxon>Teratosphaeriaceae</taxon>
        <taxon>Hortaea</taxon>
    </lineage>
</organism>
<dbReference type="Pfam" id="PF10587">
    <property type="entry name" value="EF-1_beta_acid"/>
    <property type="match status" value="1"/>
</dbReference>
<dbReference type="InterPro" id="IPR014717">
    <property type="entry name" value="Transl_elong_EF1B/ribsomal_bS6"/>
</dbReference>
<dbReference type="Gene3D" id="3.30.70.60">
    <property type="match status" value="1"/>
</dbReference>
<dbReference type="SUPFAM" id="SSF47616">
    <property type="entry name" value="GST C-terminal domain-like"/>
    <property type="match status" value="1"/>
</dbReference>
<dbReference type="InterPro" id="IPR001326">
    <property type="entry name" value="Transl_elong_EF1B_B/D_CS"/>
</dbReference>
<dbReference type="PANTHER" id="PTHR11595">
    <property type="entry name" value="EF-HAND AND COILED-COIL DOMAIN-CONTAINING FAMILY MEMBER"/>
    <property type="match status" value="1"/>
</dbReference>
<name>A0A3M7FR04_HORWE</name>
<dbReference type="InterPro" id="IPR014038">
    <property type="entry name" value="EF1B_bsu/dsu_GNE"/>
</dbReference>
<gene>
    <name evidence="8" type="ORF">D0864_06104</name>
</gene>